<sequence length="43" mass="4342">AWRVAQPGGALRSLSGNVYGPGALRNFVSVLRSLAGMVSGLGV</sequence>
<evidence type="ECO:0000313" key="1">
    <source>
        <dbReference type="EMBL" id="MCI82548.1"/>
    </source>
</evidence>
<dbReference type="EMBL" id="LXQA011046225">
    <property type="protein sequence ID" value="MCI82548.1"/>
    <property type="molecule type" value="Genomic_DNA"/>
</dbReference>
<accession>A0A392V2N3</accession>
<feature type="non-terminal residue" evidence="1">
    <location>
        <position position="43"/>
    </location>
</feature>
<reference evidence="1 2" key="1">
    <citation type="journal article" date="2018" name="Front. Plant Sci.">
        <title>Red Clover (Trifolium pratense) and Zigzag Clover (T. medium) - A Picture of Genomic Similarities and Differences.</title>
        <authorList>
            <person name="Dluhosova J."/>
            <person name="Istvanek J."/>
            <person name="Nedelnik J."/>
            <person name="Repkova J."/>
        </authorList>
    </citation>
    <scope>NUCLEOTIDE SEQUENCE [LARGE SCALE GENOMIC DNA]</scope>
    <source>
        <strain evidence="2">cv. 10/8</strain>
        <tissue evidence="1">Leaf</tissue>
    </source>
</reference>
<protein>
    <submittedName>
        <fullName evidence="1">Uncharacterized protein</fullName>
    </submittedName>
</protein>
<keyword evidence="2" id="KW-1185">Reference proteome</keyword>
<dbReference type="Proteomes" id="UP000265520">
    <property type="component" value="Unassembled WGS sequence"/>
</dbReference>
<proteinExistence type="predicted"/>
<evidence type="ECO:0000313" key="2">
    <source>
        <dbReference type="Proteomes" id="UP000265520"/>
    </source>
</evidence>
<name>A0A392V2N3_9FABA</name>
<feature type="non-terminal residue" evidence="1">
    <location>
        <position position="1"/>
    </location>
</feature>
<organism evidence="1 2">
    <name type="scientific">Trifolium medium</name>
    <dbReference type="NCBI Taxonomy" id="97028"/>
    <lineage>
        <taxon>Eukaryota</taxon>
        <taxon>Viridiplantae</taxon>
        <taxon>Streptophyta</taxon>
        <taxon>Embryophyta</taxon>
        <taxon>Tracheophyta</taxon>
        <taxon>Spermatophyta</taxon>
        <taxon>Magnoliopsida</taxon>
        <taxon>eudicotyledons</taxon>
        <taxon>Gunneridae</taxon>
        <taxon>Pentapetalae</taxon>
        <taxon>rosids</taxon>
        <taxon>fabids</taxon>
        <taxon>Fabales</taxon>
        <taxon>Fabaceae</taxon>
        <taxon>Papilionoideae</taxon>
        <taxon>50 kb inversion clade</taxon>
        <taxon>NPAAA clade</taxon>
        <taxon>Hologalegina</taxon>
        <taxon>IRL clade</taxon>
        <taxon>Trifolieae</taxon>
        <taxon>Trifolium</taxon>
    </lineage>
</organism>
<comment type="caution">
    <text evidence="1">The sequence shown here is derived from an EMBL/GenBank/DDBJ whole genome shotgun (WGS) entry which is preliminary data.</text>
</comment>
<dbReference type="AlphaFoldDB" id="A0A392V2N3"/>